<dbReference type="Pfam" id="PF01749">
    <property type="entry name" value="IBB"/>
    <property type="match status" value="1"/>
</dbReference>
<dbReference type="AlphaFoldDB" id="A0AA39CC83"/>
<feature type="compositionally biased region" description="Basic and acidic residues" evidence="8">
    <location>
        <begin position="1"/>
        <end position="11"/>
    </location>
</feature>
<evidence type="ECO:0000256" key="7">
    <source>
        <dbReference type="PROSITE-ProRule" id="PRU00259"/>
    </source>
</evidence>
<evidence type="ECO:0000256" key="2">
    <source>
        <dbReference type="ARBA" id="ARBA00022448"/>
    </source>
</evidence>
<protein>
    <recommendedName>
        <fullName evidence="5 6">Importin subunit alpha</fullName>
    </recommendedName>
</protein>
<dbReference type="Pfam" id="PF16186">
    <property type="entry name" value="Arm_3"/>
    <property type="match status" value="1"/>
</dbReference>
<evidence type="ECO:0000313" key="10">
    <source>
        <dbReference type="EMBL" id="KAJ9602900.1"/>
    </source>
</evidence>
<keyword evidence="4 6" id="KW-0653">Protein transport</keyword>
<dbReference type="EMBL" id="JAPDRK010000024">
    <property type="protein sequence ID" value="KAJ9602900.1"/>
    <property type="molecule type" value="Genomic_DNA"/>
</dbReference>
<evidence type="ECO:0000256" key="5">
    <source>
        <dbReference type="ARBA" id="ARBA00071843"/>
    </source>
</evidence>
<dbReference type="Pfam" id="PF00514">
    <property type="entry name" value="Arm"/>
    <property type="match status" value="8"/>
</dbReference>
<dbReference type="InterPro" id="IPR024931">
    <property type="entry name" value="Importin_alpha"/>
</dbReference>
<comment type="caution">
    <text evidence="10">The sequence shown here is derived from an EMBL/GenBank/DDBJ whole genome shotgun (WGS) entry which is preliminary data.</text>
</comment>
<dbReference type="PROSITE" id="PS50176">
    <property type="entry name" value="ARM_REPEAT"/>
    <property type="match status" value="3"/>
</dbReference>
<dbReference type="PROSITE" id="PS51214">
    <property type="entry name" value="IBB"/>
    <property type="match status" value="1"/>
</dbReference>
<sequence length="552" mass="60819">MAERYIPEHRRTQFKAKNSFKPDELRRRREEQQVEIRRQKREENLAKRRGVQRGNGEITIGGLTEPDSDDESANIESELSTELPEMVKGVFSDQIEAQIQATTKFRKLLSKERNPPIEKVIETGVVSRFVEFLRSPHTLVQFEAAWALTNIASGSAQQTQVVIEAGAVPIFVELLSSPEPDVREQAVWALGNIAGDSPACRDYVLSQGALKPLLNLIADGRKLSMLRNATWTLSNFCRGKTPQPDWPTIQPALPVLAKLVYMLDDEVLIDACWAISYLSDGSNDKIQAVIEAGIPRRLVELLMHASTSVQTPALRSVGNIVTGDDVQTQVIINCGSLTALLSLLSSQKDGIRKEACWTISNITAGNSTQIQAVVDAGIIPPLIHLLSNGDFKTRKEACWAISNATSGGLQKPDQIRYLVAQGCIKPLCDLLACPDNKIIQVALDGLENILKVGEMDKEAADARAPEAQVNRYALFIEEAGGMEKIHDCQNNANEEIYMKAYNIIERYFSDEEDAGADIEELAPQANATGFTLGSNQPQGQFNFANGNDSMDM</sequence>
<comment type="similarity">
    <text evidence="1 6">Belongs to the importin alpha family.</text>
</comment>
<reference evidence="10" key="1">
    <citation type="submission" date="2022-10" db="EMBL/GenBank/DDBJ databases">
        <title>Culturing micro-colonial fungi from biological soil crusts in the Mojave desert and describing Neophaeococcomyces mojavensis, and introducing the new genera and species Taxawa tesnikishii.</title>
        <authorList>
            <person name="Kurbessoian T."/>
            <person name="Stajich J.E."/>
        </authorList>
    </citation>
    <scope>NUCLEOTIDE SEQUENCE</scope>
    <source>
        <strain evidence="10">TK_41</strain>
    </source>
</reference>
<dbReference type="InterPro" id="IPR032413">
    <property type="entry name" value="Arm_3"/>
</dbReference>
<evidence type="ECO:0000259" key="9">
    <source>
        <dbReference type="PROSITE" id="PS51214"/>
    </source>
</evidence>
<keyword evidence="2 6" id="KW-0813">Transport</keyword>
<dbReference type="Proteomes" id="UP001172673">
    <property type="component" value="Unassembled WGS sequence"/>
</dbReference>
<feature type="repeat" description="ARM" evidence="7">
    <location>
        <begin position="166"/>
        <end position="208"/>
    </location>
</feature>
<dbReference type="InterPro" id="IPR002652">
    <property type="entry name" value="Importin-a_IBB"/>
</dbReference>
<dbReference type="InterPro" id="IPR011989">
    <property type="entry name" value="ARM-like"/>
</dbReference>
<evidence type="ECO:0000256" key="3">
    <source>
        <dbReference type="ARBA" id="ARBA00022737"/>
    </source>
</evidence>
<name>A0AA39CC83_9EURO</name>
<feature type="domain" description="IBB" evidence="9">
    <location>
        <begin position="1"/>
        <end position="58"/>
    </location>
</feature>
<feature type="compositionally biased region" description="Basic and acidic residues" evidence="8">
    <location>
        <begin position="20"/>
        <end position="46"/>
    </location>
</feature>
<dbReference type="GO" id="GO:0006606">
    <property type="term" value="P:protein import into nucleus"/>
    <property type="evidence" value="ECO:0007669"/>
    <property type="project" value="InterPro"/>
</dbReference>
<proteinExistence type="inferred from homology"/>
<dbReference type="InterPro" id="IPR036975">
    <property type="entry name" value="Importin-a_IBB_sf"/>
</dbReference>
<dbReference type="PIRSF" id="PIRSF005673">
    <property type="entry name" value="Importin_alpha"/>
    <property type="match status" value="1"/>
</dbReference>
<dbReference type="Gene3D" id="1.25.10.10">
    <property type="entry name" value="Leucine-rich Repeat Variant"/>
    <property type="match status" value="1"/>
</dbReference>
<evidence type="ECO:0000256" key="1">
    <source>
        <dbReference type="ARBA" id="ARBA00010394"/>
    </source>
</evidence>
<gene>
    <name evidence="10" type="primary">cut15</name>
    <name evidence="10" type="ORF">H2200_012680</name>
</gene>
<keyword evidence="11" id="KW-1185">Reference proteome</keyword>
<dbReference type="InterPro" id="IPR000225">
    <property type="entry name" value="Armadillo"/>
</dbReference>
<dbReference type="SMART" id="SM00185">
    <property type="entry name" value="ARM"/>
    <property type="match status" value="8"/>
</dbReference>
<dbReference type="GO" id="GO:0005737">
    <property type="term" value="C:cytoplasm"/>
    <property type="evidence" value="ECO:0007669"/>
    <property type="project" value="InterPro"/>
</dbReference>
<evidence type="ECO:0000256" key="6">
    <source>
        <dbReference type="PIRNR" id="PIRNR005673"/>
    </source>
</evidence>
<feature type="repeat" description="ARM" evidence="7">
    <location>
        <begin position="335"/>
        <end position="377"/>
    </location>
</feature>
<keyword evidence="3" id="KW-0677">Repeat</keyword>
<dbReference type="FunFam" id="1.25.10.10:FF:000021">
    <property type="entry name" value="Importin subunit alpha"/>
    <property type="match status" value="1"/>
</dbReference>
<dbReference type="PANTHER" id="PTHR23316">
    <property type="entry name" value="IMPORTIN ALPHA"/>
    <property type="match status" value="1"/>
</dbReference>
<evidence type="ECO:0000256" key="4">
    <source>
        <dbReference type="ARBA" id="ARBA00022927"/>
    </source>
</evidence>
<dbReference type="FunFam" id="1.20.5.690:FF:000003">
    <property type="entry name" value="Importin subunit alpha"/>
    <property type="match status" value="1"/>
</dbReference>
<feature type="region of interest" description="Disordered" evidence="8">
    <location>
        <begin position="1"/>
        <end position="75"/>
    </location>
</feature>
<feature type="repeat" description="ARM" evidence="7">
    <location>
        <begin position="124"/>
        <end position="166"/>
    </location>
</feature>
<evidence type="ECO:0000313" key="11">
    <source>
        <dbReference type="Proteomes" id="UP001172673"/>
    </source>
</evidence>
<dbReference type="InterPro" id="IPR016024">
    <property type="entry name" value="ARM-type_fold"/>
</dbReference>
<accession>A0AA39CC83</accession>
<organism evidence="10 11">
    <name type="scientific">Cladophialophora chaetospira</name>
    <dbReference type="NCBI Taxonomy" id="386627"/>
    <lineage>
        <taxon>Eukaryota</taxon>
        <taxon>Fungi</taxon>
        <taxon>Dikarya</taxon>
        <taxon>Ascomycota</taxon>
        <taxon>Pezizomycotina</taxon>
        <taxon>Eurotiomycetes</taxon>
        <taxon>Chaetothyriomycetidae</taxon>
        <taxon>Chaetothyriales</taxon>
        <taxon>Herpotrichiellaceae</taxon>
        <taxon>Cladophialophora</taxon>
    </lineage>
</organism>
<dbReference type="GO" id="GO:0005634">
    <property type="term" value="C:nucleus"/>
    <property type="evidence" value="ECO:0007669"/>
    <property type="project" value="UniProtKB-ARBA"/>
</dbReference>
<dbReference type="Gene3D" id="1.20.5.690">
    <property type="entry name" value="Importin-alpha, importin-beta-binding domain"/>
    <property type="match status" value="1"/>
</dbReference>
<dbReference type="SUPFAM" id="SSF48371">
    <property type="entry name" value="ARM repeat"/>
    <property type="match status" value="1"/>
</dbReference>
<dbReference type="GO" id="GO:0061608">
    <property type="term" value="F:nuclear import signal receptor activity"/>
    <property type="evidence" value="ECO:0007669"/>
    <property type="project" value="InterPro"/>
</dbReference>
<evidence type="ECO:0000256" key="8">
    <source>
        <dbReference type="SAM" id="MobiDB-lite"/>
    </source>
</evidence>